<keyword evidence="1" id="KW-0732">Signal</keyword>
<evidence type="ECO:0008006" key="4">
    <source>
        <dbReference type="Google" id="ProtNLM"/>
    </source>
</evidence>
<gene>
    <name evidence="2" type="ORF">KI688_004945</name>
</gene>
<feature type="chain" id="PRO_5040339753" description="SH3 domain-containing protein" evidence="1">
    <location>
        <begin position="22"/>
        <end position="89"/>
    </location>
</feature>
<keyword evidence="3" id="KW-1185">Reference proteome</keyword>
<dbReference type="Gene3D" id="2.30.30.40">
    <property type="entry name" value="SH3 Domains"/>
    <property type="match status" value="1"/>
</dbReference>
<evidence type="ECO:0000313" key="3">
    <source>
        <dbReference type="Proteomes" id="UP000707451"/>
    </source>
</evidence>
<feature type="signal peptide" evidence="1">
    <location>
        <begin position="1"/>
        <end position="21"/>
    </location>
</feature>
<protein>
    <recommendedName>
        <fullName evidence="4">SH3 domain-containing protein</fullName>
    </recommendedName>
</protein>
<reference evidence="2" key="1">
    <citation type="submission" date="2021-06" db="EMBL/GenBank/DDBJ databases">
        <title>Genome Sequence of Mortierella hyaline Strain SCG-10, a Cold-Adapted, Nitrate-Reducing Fungus Isolated from Soil in Minnesota, USA.</title>
        <authorList>
            <person name="Aldossari N."/>
        </authorList>
    </citation>
    <scope>NUCLEOTIDE SEQUENCE</scope>
    <source>
        <strain evidence="2">SCG-10</strain>
    </source>
</reference>
<sequence>MLTRTIAILSLVAAAATSAIAAPAATASVCTVNDNGVNYRAGPGPNYKAFGTVNRGQNLNYRGRTGDWIMGDLWGGRTGVWIYTAYLDC</sequence>
<dbReference type="Proteomes" id="UP000707451">
    <property type="component" value="Unassembled WGS sequence"/>
</dbReference>
<evidence type="ECO:0000256" key="1">
    <source>
        <dbReference type="SAM" id="SignalP"/>
    </source>
</evidence>
<dbReference type="AlphaFoldDB" id="A0A9P7XN94"/>
<proteinExistence type="predicted"/>
<dbReference type="OrthoDB" id="2378587at2759"/>
<evidence type="ECO:0000313" key="2">
    <source>
        <dbReference type="EMBL" id="KAG9062641.1"/>
    </source>
</evidence>
<dbReference type="EMBL" id="JAHRHY010000018">
    <property type="protein sequence ID" value="KAG9062641.1"/>
    <property type="molecule type" value="Genomic_DNA"/>
</dbReference>
<organism evidence="2 3">
    <name type="scientific">Linnemannia hyalina</name>
    <dbReference type="NCBI Taxonomy" id="64524"/>
    <lineage>
        <taxon>Eukaryota</taxon>
        <taxon>Fungi</taxon>
        <taxon>Fungi incertae sedis</taxon>
        <taxon>Mucoromycota</taxon>
        <taxon>Mortierellomycotina</taxon>
        <taxon>Mortierellomycetes</taxon>
        <taxon>Mortierellales</taxon>
        <taxon>Mortierellaceae</taxon>
        <taxon>Linnemannia</taxon>
    </lineage>
</organism>
<accession>A0A9P7XN94</accession>
<name>A0A9P7XN94_9FUNG</name>
<comment type="caution">
    <text evidence="2">The sequence shown here is derived from an EMBL/GenBank/DDBJ whole genome shotgun (WGS) entry which is preliminary data.</text>
</comment>